<dbReference type="Proteomes" id="UP000013827">
    <property type="component" value="Unassembled WGS sequence"/>
</dbReference>
<sequence>MALLWATRARLTQHTQRRGTVLRTPALGATRAATAAATKHSRAEGGAKPLQSFDHSVSFEDIRGAFERDGAVVVRGMLDQVDVEALRRETAQSFESAMPGTKAAALSAVDAHVAAFWGGNTVRFTRLAARSRTFLNRVLVHPLLLRMADAELLPHCTSYWMNTGQMMCLGPGERAQWLHRDALNWPHFCASPASPAATFLASTRTPIHRFIVRHQ</sequence>
<dbReference type="SUPFAM" id="SSF51197">
    <property type="entry name" value="Clavaminate synthase-like"/>
    <property type="match status" value="1"/>
</dbReference>
<dbReference type="RefSeq" id="XP_005794304.1">
    <property type="nucleotide sequence ID" value="XM_005794247.1"/>
</dbReference>
<dbReference type="HOGENOM" id="CLU_1285370_0_0_1"/>
<accession>A0A0D3L1J0</accession>
<keyword evidence="2" id="KW-1185">Reference proteome</keyword>
<name>A0A0D3L1J0_EMIH1</name>
<dbReference type="Gene3D" id="2.60.120.620">
    <property type="entry name" value="q2cbj1_9rhob like domain"/>
    <property type="match status" value="1"/>
</dbReference>
<dbReference type="InterPro" id="IPR008775">
    <property type="entry name" value="Phytyl_CoA_dOase-like"/>
</dbReference>
<dbReference type="GeneID" id="17287145"/>
<dbReference type="KEGG" id="ehx:EMIHUDRAFT_194445"/>
<dbReference type="eggNOG" id="ENOG502S7ZW">
    <property type="taxonomic scope" value="Eukaryota"/>
</dbReference>
<evidence type="ECO:0000313" key="1">
    <source>
        <dbReference type="EnsemblProtists" id="EOD41875"/>
    </source>
</evidence>
<organism evidence="1 2">
    <name type="scientific">Emiliania huxleyi (strain CCMP1516)</name>
    <dbReference type="NCBI Taxonomy" id="280463"/>
    <lineage>
        <taxon>Eukaryota</taxon>
        <taxon>Haptista</taxon>
        <taxon>Haptophyta</taxon>
        <taxon>Prymnesiophyceae</taxon>
        <taxon>Isochrysidales</taxon>
        <taxon>Noelaerhabdaceae</taxon>
        <taxon>Emiliania</taxon>
    </lineage>
</organism>
<reference evidence="1" key="2">
    <citation type="submission" date="2024-10" db="UniProtKB">
        <authorList>
            <consortium name="EnsemblProtists"/>
        </authorList>
    </citation>
    <scope>IDENTIFICATION</scope>
</reference>
<evidence type="ECO:0000313" key="2">
    <source>
        <dbReference type="Proteomes" id="UP000013827"/>
    </source>
</evidence>
<dbReference type="EnsemblProtists" id="EOD41875">
    <property type="protein sequence ID" value="EOD41875"/>
    <property type="gene ID" value="EMIHUDRAFT_194445"/>
</dbReference>
<dbReference type="STRING" id="2903.R1FRZ3"/>
<dbReference type="Pfam" id="PF05721">
    <property type="entry name" value="PhyH"/>
    <property type="match status" value="1"/>
</dbReference>
<proteinExistence type="predicted"/>
<dbReference type="AlphaFoldDB" id="A0A0D3L1J0"/>
<protein>
    <recommendedName>
        <fullName evidence="3">Phytanoyl-CoA dioxygenase</fullName>
    </recommendedName>
</protein>
<evidence type="ECO:0008006" key="3">
    <source>
        <dbReference type="Google" id="ProtNLM"/>
    </source>
</evidence>
<reference evidence="2" key="1">
    <citation type="journal article" date="2013" name="Nature">
        <title>Pan genome of the phytoplankton Emiliania underpins its global distribution.</title>
        <authorList>
            <person name="Read B.A."/>
            <person name="Kegel J."/>
            <person name="Klute M.J."/>
            <person name="Kuo A."/>
            <person name="Lefebvre S.C."/>
            <person name="Maumus F."/>
            <person name="Mayer C."/>
            <person name="Miller J."/>
            <person name="Monier A."/>
            <person name="Salamov A."/>
            <person name="Young J."/>
            <person name="Aguilar M."/>
            <person name="Claverie J.M."/>
            <person name="Frickenhaus S."/>
            <person name="Gonzalez K."/>
            <person name="Herman E.K."/>
            <person name="Lin Y.C."/>
            <person name="Napier J."/>
            <person name="Ogata H."/>
            <person name="Sarno A.F."/>
            <person name="Shmutz J."/>
            <person name="Schroeder D."/>
            <person name="de Vargas C."/>
            <person name="Verret F."/>
            <person name="von Dassow P."/>
            <person name="Valentin K."/>
            <person name="Van de Peer Y."/>
            <person name="Wheeler G."/>
            <person name="Dacks J.B."/>
            <person name="Delwiche C.F."/>
            <person name="Dyhrman S.T."/>
            <person name="Glockner G."/>
            <person name="John U."/>
            <person name="Richards T."/>
            <person name="Worden A.Z."/>
            <person name="Zhang X."/>
            <person name="Grigoriev I.V."/>
            <person name="Allen A.E."/>
            <person name="Bidle K."/>
            <person name="Borodovsky M."/>
            <person name="Bowler C."/>
            <person name="Brownlee C."/>
            <person name="Cock J.M."/>
            <person name="Elias M."/>
            <person name="Gladyshev V.N."/>
            <person name="Groth M."/>
            <person name="Guda C."/>
            <person name="Hadaegh A."/>
            <person name="Iglesias-Rodriguez M.D."/>
            <person name="Jenkins J."/>
            <person name="Jones B.M."/>
            <person name="Lawson T."/>
            <person name="Leese F."/>
            <person name="Lindquist E."/>
            <person name="Lobanov A."/>
            <person name="Lomsadze A."/>
            <person name="Malik S.B."/>
            <person name="Marsh M.E."/>
            <person name="Mackinder L."/>
            <person name="Mock T."/>
            <person name="Mueller-Roeber B."/>
            <person name="Pagarete A."/>
            <person name="Parker M."/>
            <person name="Probert I."/>
            <person name="Quesneville H."/>
            <person name="Raines C."/>
            <person name="Rensing S.A."/>
            <person name="Riano-Pachon D.M."/>
            <person name="Richier S."/>
            <person name="Rokitta S."/>
            <person name="Shiraiwa Y."/>
            <person name="Soanes D.M."/>
            <person name="van der Giezen M."/>
            <person name="Wahlund T.M."/>
            <person name="Williams B."/>
            <person name="Wilson W."/>
            <person name="Wolfe G."/>
            <person name="Wurch L.L."/>
        </authorList>
    </citation>
    <scope>NUCLEOTIDE SEQUENCE</scope>
</reference>
<dbReference type="PaxDb" id="2903-EOD41875"/>